<dbReference type="PANTHER" id="PTHR15160">
    <property type="entry name" value="VON HIPPEL-LINDAU PROTEIN"/>
    <property type="match status" value="1"/>
</dbReference>
<dbReference type="Pfam" id="PF02577">
    <property type="entry name" value="BFN_dom"/>
    <property type="match status" value="1"/>
</dbReference>
<dbReference type="RefSeq" id="WP_110311340.1">
    <property type="nucleotide sequence ID" value="NZ_QICL01000018.1"/>
</dbReference>
<dbReference type="OrthoDB" id="9788698at2"/>
<dbReference type="InterPro" id="IPR003729">
    <property type="entry name" value="Bi_nuclease_dom"/>
</dbReference>
<reference evidence="2 3" key="1">
    <citation type="submission" date="2018-03" db="EMBL/GenBank/DDBJ databases">
        <title>Genomic Encyclopedia of Archaeal and Bacterial Type Strains, Phase II (KMG-II): from individual species to whole genera.</title>
        <authorList>
            <person name="Goeker M."/>
        </authorList>
    </citation>
    <scope>NUCLEOTIDE SEQUENCE [LARGE SCALE GENOMIC DNA]</scope>
    <source>
        <strain evidence="2 3">DSM 100214</strain>
    </source>
</reference>
<gene>
    <name evidence="2" type="ORF">CLV62_11861</name>
</gene>
<dbReference type="GO" id="GO:0004518">
    <property type="term" value="F:nuclease activity"/>
    <property type="evidence" value="ECO:0007669"/>
    <property type="project" value="InterPro"/>
</dbReference>
<accession>A0A2V3PNJ6</accession>
<protein>
    <recommendedName>
        <fullName evidence="1">BFN domain-containing protein</fullName>
    </recommendedName>
</protein>
<sequence length="199" mass="22571">MTEKKVKLSVLGFSFNQTQSGTYGLVLAEENGVRRLMVVVGTPEAQSIAFKLQNTSPPRPLTHDLFYSFMSEWGITLQEVLIYKYDNGIFYSKLIFKQGEKEISIESRTSDAIGIALRSKSAIYTTEDIMQKLAIVFSEGEDDIDNKDIVSGNDSTEYMDSYALLSEDELNSMLQEAIDNEDYELASVLRDEMDKRFNH</sequence>
<dbReference type="PANTHER" id="PTHR15160:SF1">
    <property type="entry name" value="VON HIPPEL-LINDAU DISEASE TUMOR SUPPRESSOR"/>
    <property type="match status" value="1"/>
</dbReference>
<dbReference type="SUPFAM" id="SSF103256">
    <property type="entry name" value="Hypothetical protein TM0160"/>
    <property type="match status" value="1"/>
</dbReference>
<dbReference type="Gene3D" id="3.10.690.10">
    <property type="entry name" value="Bifunctional nuclease domain"/>
    <property type="match status" value="1"/>
</dbReference>
<name>A0A2V3PNJ6_9BACT</name>
<proteinExistence type="predicted"/>
<organism evidence="2 3">
    <name type="scientific">Dysgonomonas alginatilytica</name>
    <dbReference type="NCBI Taxonomy" id="1605892"/>
    <lineage>
        <taxon>Bacteria</taxon>
        <taxon>Pseudomonadati</taxon>
        <taxon>Bacteroidota</taxon>
        <taxon>Bacteroidia</taxon>
        <taxon>Bacteroidales</taxon>
        <taxon>Dysgonomonadaceae</taxon>
        <taxon>Dysgonomonas</taxon>
    </lineage>
</organism>
<evidence type="ECO:0000313" key="3">
    <source>
        <dbReference type="Proteomes" id="UP000247973"/>
    </source>
</evidence>
<comment type="caution">
    <text evidence="2">The sequence shown here is derived from an EMBL/GenBank/DDBJ whole genome shotgun (WGS) entry which is preliminary data.</text>
</comment>
<dbReference type="EMBL" id="QICL01000018">
    <property type="protein sequence ID" value="PXV62672.1"/>
    <property type="molecule type" value="Genomic_DNA"/>
</dbReference>
<feature type="domain" description="BFN" evidence="1">
    <location>
        <begin position="5"/>
        <end position="137"/>
    </location>
</feature>
<dbReference type="AlphaFoldDB" id="A0A2V3PNJ6"/>
<dbReference type="Pfam" id="PF02151">
    <property type="entry name" value="UVR"/>
    <property type="match status" value="1"/>
</dbReference>
<dbReference type="Proteomes" id="UP000247973">
    <property type="component" value="Unassembled WGS sequence"/>
</dbReference>
<dbReference type="InterPro" id="IPR036104">
    <property type="entry name" value="BFN_sf"/>
</dbReference>
<evidence type="ECO:0000259" key="1">
    <source>
        <dbReference type="PROSITE" id="PS51658"/>
    </source>
</evidence>
<evidence type="ECO:0000313" key="2">
    <source>
        <dbReference type="EMBL" id="PXV62672.1"/>
    </source>
</evidence>
<dbReference type="InterPro" id="IPR001943">
    <property type="entry name" value="UVR_dom"/>
</dbReference>
<dbReference type="PROSITE" id="PS51658">
    <property type="entry name" value="BFN"/>
    <property type="match status" value="1"/>
</dbReference>
<keyword evidence="3" id="KW-1185">Reference proteome</keyword>